<dbReference type="AlphaFoldDB" id="A0A6A6VWI9"/>
<feature type="region of interest" description="Disordered" evidence="1">
    <location>
        <begin position="1"/>
        <end position="69"/>
    </location>
</feature>
<feature type="region of interest" description="Disordered" evidence="1">
    <location>
        <begin position="86"/>
        <end position="120"/>
    </location>
</feature>
<keyword evidence="2" id="KW-0812">Transmembrane</keyword>
<evidence type="ECO:0000256" key="1">
    <source>
        <dbReference type="SAM" id="MobiDB-lite"/>
    </source>
</evidence>
<feature type="region of interest" description="Disordered" evidence="1">
    <location>
        <begin position="142"/>
        <end position="232"/>
    </location>
</feature>
<accession>A0A6A6VWI9</accession>
<feature type="compositionally biased region" description="Polar residues" evidence="1">
    <location>
        <begin position="260"/>
        <end position="272"/>
    </location>
</feature>
<dbReference type="EMBL" id="ML996581">
    <property type="protein sequence ID" value="KAF2754156.1"/>
    <property type="molecule type" value="Genomic_DNA"/>
</dbReference>
<organism evidence="3 4">
    <name type="scientific">Pseudovirgaria hyperparasitica</name>
    <dbReference type="NCBI Taxonomy" id="470096"/>
    <lineage>
        <taxon>Eukaryota</taxon>
        <taxon>Fungi</taxon>
        <taxon>Dikarya</taxon>
        <taxon>Ascomycota</taxon>
        <taxon>Pezizomycotina</taxon>
        <taxon>Dothideomycetes</taxon>
        <taxon>Dothideomycetes incertae sedis</taxon>
        <taxon>Acrospermales</taxon>
        <taxon>Acrospermaceae</taxon>
        <taxon>Pseudovirgaria</taxon>
    </lineage>
</organism>
<keyword evidence="2" id="KW-0472">Membrane</keyword>
<sequence>MSPNNAPPPRHNDQTQQEPVRPTVQAVRSLRASLPPGARHRSEDSWIEVSSQPSSSSLSSVAPDDIITEGLRVQHDNNIRRRRRLRTTGSLQLGDRMYNNSTGASSQEEYEESESESDRIMMSSNEGIRASLLRNELHHIEQHDASTASSEDLSAAEYDDDENSTAVNYPRGSTLSFRPQPNAFTHPPTVQRPRAMRSGSYTSGRPHIRSTTQRHSYAGQRHSPYNVISPSHQADHDAVLRASLSTLLSLGAAARGLPKSTPQTNNTASAAPSSRIEPTSIRMVPESVALGGNMTPSERNSTDSSQPGNPSSGNSPIVFDGKRKSSPAPRSSSKERRTAKKVKRTSSMEDISPTLLTWVMSAGVMVLFSAISFSAGYMVGKEAGRTEAFGTAAGDLRPCGREASSGFRRLKWSGVANAATGVRV</sequence>
<dbReference type="OrthoDB" id="5413188at2759"/>
<feature type="compositionally biased region" description="Polar residues" evidence="1">
    <location>
        <begin position="294"/>
        <end position="303"/>
    </location>
</feature>
<feature type="compositionally biased region" description="Polar residues" evidence="1">
    <location>
        <begin position="164"/>
        <end position="183"/>
    </location>
</feature>
<dbReference type="GeneID" id="54490705"/>
<reference evidence="3" key="1">
    <citation type="journal article" date="2020" name="Stud. Mycol.">
        <title>101 Dothideomycetes genomes: a test case for predicting lifestyles and emergence of pathogens.</title>
        <authorList>
            <person name="Haridas S."/>
            <person name="Albert R."/>
            <person name="Binder M."/>
            <person name="Bloem J."/>
            <person name="Labutti K."/>
            <person name="Salamov A."/>
            <person name="Andreopoulos B."/>
            <person name="Baker S."/>
            <person name="Barry K."/>
            <person name="Bills G."/>
            <person name="Bluhm B."/>
            <person name="Cannon C."/>
            <person name="Castanera R."/>
            <person name="Culley D."/>
            <person name="Daum C."/>
            <person name="Ezra D."/>
            <person name="Gonzalez J."/>
            <person name="Henrissat B."/>
            <person name="Kuo A."/>
            <person name="Liang C."/>
            <person name="Lipzen A."/>
            <person name="Lutzoni F."/>
            <person name="Magnuson J."/>
            <person name="Mondo S."/>
            <person name="Nolan M."/>
            <person name="Ohm R."/>
            <person name="Pangilinan J."/>
            <person name="Park H.-J."/>
            <person name="Ramirez L."/>
            <person name="Alfaro M."/>
            <person name="Sun H."/>
            <person name="Tritt A."/>
            <person name="Yoshinaga Y."/>
            <person name="Zwiers L.-H."/>
            <person name="Turgeon B."/>
            <person name="Goodwin S."/>
            <person name="Spatafora J."/>
            <person name="Crous P."/>
            <person name="Grigoriev I."/>
        </authorList>
    </citation>
    <scope>NUCLEOTIDE SEQUENCE</scope>
    <source>
        <strain evidence="3">CBS 121739</strain>
    </source>
</reference>
<feature type="region of interest" description="Disordered" evidence="1">
    <location>
        <begin position="255"/>
        <end position="347"/>
    </location>
</feature>
<dbReference type="RefSeq" id="XP_033596607.1">
    <property type="nucleotide sequence ID" value="XM_033749651.1"/>
</dbReference>
<gene>
    <name evidence="3" type="ORF">EJ05DRAFT_541279</name>
</gene>
<proteinExistence type="predicted"/>
<feature type="compositionally biased region" description="Low complexity" evidence="1">
    <location>
        <begin position="47"/>
        <end position="60"/>
    </location>
</feature>
<feature type="compositionally biased region" description="Polar residues" evidence="1">
    <location>
        <begin position="199"/>
        <end position="215"/>
    </location>
</feature>
<keyword evidence="2" id="KW-1133">Transmembrane helix</keyword>
<evidence type="ECO:0000313" key="3">
    <source>
        <dbReference type="EMBL" id="KAF2754156.1"/>
    </source>
</evidence>
<feature type="compositionally biased region" description="Low complexity" evidence="1">
    <location>
        <begin position="304"/>
        <end position="316"/>
    </location>
</feature>
<protein>
    <submittedName>
        <fullName evidence="3">Uncharacterized protein</fullName>
    </submittedName>
</protein>
<keyword evidence="4" id="KW-1185">Reference proteome</keyword>
<dbReference type="Proteomes" id="UP000799437">
    <property type="component" value="Unassembled WGS sequence"/>
</dbReference>
<evidence type="ECO:0000256" key="2">
    <source>
        <dbReference type="SAM" id="Phobius"/>
    </source>
</evidence>
<name>A0A6A6VWI9_9PEZI</name>
<feature type="transmembrane region" description="Helical" evidence="2">
    <location>
        <begin position="355"/>
        <end position="379"/>
    </location>
</feature>
<evidence type="ECO:0000313" key="4">
    <source>
        <dbReference type="Proteomes" id="UP000799437"/>
    </source>
</evidence>